<dbReference type="InterPro" id="IPR029058">
    <property type="entry name" value="AB_hydrolase_fold"/>
</dbReference>
<evidence type="ECO:0000256" key="1">
    <source>
        <dbReference type="ARBA" id="ARBA00022801"/>
    </source>
</evidence>
<accession>A0ABY0V691</accession>
<feature type="domain" description="BD-FAE-like" evidence="2">
    <location>
        <begin position="30"/>
        <end position="124"/>
    </location>
</feature>
<sequence>MDVFTQAITPSATITGYSLSASEELSTGLRPAVLIFPGGGYQFCSDREAEPVALAYAAEGFNAFVARYAVGQDAPWEQSFNDGQECMQWVRRHARKYGSDPHQIAAVGFSAGGHLAASIATTRGDRPDALVLGYPVTRAEFGPLMGKEILDVVDSVDESTPPTFVFTTQSDGLVPASNTTDLVSALMAHNVPVEAHMYLLGAHGLSLAKAHTANGQAGSTDQAVAQWFQASVTFLRRIFSPFPLEGAAMTWKSYTDTRRVGIDMRVDRLLAVPQARAILQKLAPELLAFVEAHPASAHMSARILFEQAPDLFPEDTIRQVENELTACNR</sequence>
<dbReference type="Gene3D" id="3.40.50.1820">
    <property type="entry name" value="alpha/beta hydrolase"/>
    <property type="match status" value="1"/>
</dbReference>
<dbReference type="Pfam" id="PF20434">
    <property type="entry name" value="BD-FAE"/>
    <property type="match status" value="1"/>
</dbReference>
<evidence type="ECO:0000313" key="3">
    <source>
        <dbReference type="EMBL" id="SDT89504.1"/>
    </source>
</evidence>
<keyword evidence="4" id="KW-1185">Reference proteome</keyword>
<dbReference type="Proteomes" id="UP000198976">
    <property type="component" value="Chromosome I"/>
</dbReference>
<dbReference type="SUPFAM" id="SSF53474">
    <property type="entry name" value="alpha/beta-Hydrolases"/>
    <property type="match status" value="1"/>
</dbReference>
<reference evidence="3 4" key="1">
    <citation type="submission" date="2016-10" db="EMBL/GenBank/DDBJ databases">
        <authorList>
            <person name="Varghese N."/>
            <person name="Submissions S."/>
        </authorList>
    </citation>
    <scope>NUCLEOTIDE SEQUENCE [LARGE SCALE GENOMIC DNA]</scope>
    <source>
        <strain evidence="3 4">DSM 9169</strain>
    </source>
</reference>
<dbReference type="InterPro" id="IPR049492">
    <property type="entry name" value="BD-FAE-like_dom"/>
</dbReference>
<dbReference type="PANTHER" id="PTHR48081:SF6">
    <property type="entry name" value="PEPTIDASE S9 PROLYL OLIGOPEPTIDASE CATALYTIC DOMAIN-CONTAINING PROTEIN"/>
    <property type="match status" value="1"/>
</dbReference>
<keyword evidence="1" id="KW-0378">Hydrolase</keyword>
<dbReference type="EMBL" id="LT629792">
    <property type="protein sequence ID" value="SDT89504.1"/>
    <property type="molecule type" value="Genomic_DNA"/>
</dbReference>
<gene>
    <name evidence="3" type="ORF">SAMN04489714_0653</name>
</gene>
<evidence type="ECO:0000313" key="4">
    <source>
        <dbReference type="Proteomes" id="UP000198976"/>
    </source>
</evidence>
<dbReference type="PANTHER" id="PTHR48081">
    <property type="entry name" value="AB HYDROLASE SUPERFAMILY PROTEIN C4A8.06C"/>
    <property type="match status" value="1"/>
</dbReference>
<protein>
    <submittedName>
        <fullName evidence="3">Acetyl esterase/lipase</fullName>
    </submittedName>
</protein>
<name>A0ABY0V691_9ACTO</name>
<organism evidence="3 4">
    <name type="scientific">Schaalia radingae</name>
    <dbReference type="NCBI Taxonomy" id="131110"/>
    <lineage>
        <taxon>Bacteria</taxon>
        <taxon>Bacillati</taxon>
        <taxon>Actinomycetota</taxon>
        <taxon>Actinomycetes</taxon>
        <taxon>Actinomycetales</taxon>
        <taxon>Actinomycetaceae</taxon>
        <taxon>Schaalia</taxon>
    </lineage>
</organism>
<evidence type="ECO:0000259" key="2">
    <source>
        <dbReference type="Pfam" id="PF20434"/>
    </source>
</evidence>
<proteinExistence type="predicted"/>
<dbReference type="RefSeq" id="WP_162272390.1">
    <property type="nucleotide sequence ID" value="NZ_LT629792.1"/>
</dbReference>
<dbReference type="InterPro" id="IPR050300">
    <property type="entry name" value="GDXG_lipolytic_enzyme"/>
</dbReference>